<sequence>MKVKDCILTRSIGMTGGASSTAALLAGSCSASTLAMPSDRPIANRAIVCRMIVFSLASIANQCVYVHVPRSSTYSCSVANSTNESSWRT</sequence>
<accession>A0ABP0VF98</accession>
<name>A0ABP0VF98_9BRYO</name>
<evidence type="ECO:0008006" key="3">
    <source>
        <dbReference type="Google" id="ProtNLM"/>
    </source>
</evidence>
<comment type="caution">
    <text evidence="1">The sequence shown here is derived from an EMBL/GenBank/DDBJ whole genome shotgun (WGS) entry which is preliminary data.</text>
</comment>
<evidence type="ECO:0000313" key="1">
    <source>
        <dbReference type="EMBL" id="CAK9252536.1"/>
    </source>
</evidence>
<dbReference type="EMBL" id="CAXAQS010000648">
    <property type="protein sequence ID" value="CAK9252536.1"/>
    <property type="molecule type" value="Genomic_DNA"/>
</dbReference>
<reference evidence="1" key="1">
    <citation type="submission" date="2024-02" db="EMBL/GenBank/DDBJ databases">
        <authorList>
            <consortium name="ELIXIR-Norway"/>
            <consortium name="Elixir Norway"/>
        </authorList>
    </citation>
    <scope>NUCLEOTIDE SEQUENCE</scope>
</reference>
<gene>
    <name evidence="1" type="ORF">CSSPJE1EN1_LOCUS27914</name>
</gene>
<protein>
    <recommendedName>
        <fullName evidence="3">Secreted protein</fullName>
    </recommendedName>
</protein>
<proteinExistence type="predicted"/>
<keyword evidence="2" id="KW-1185">Reference proteome</keyword>
<evidence type="ECO:0000313" key="2">
    <source>
        <dbReference type="Proteomes" id="UP001497444"/>
    </source>
</evidence>
<dbReference type="PROSITE" id="PS51257">
    <property type="entry name" value="PROKAR_LIPOPROTEIN"/>
    <property type="match status" value="1"/>
</dbReference>
<organism evidence="1 2">
    <name type="scientific">Sphagnum jensenii</name>
    <dbReference type="NCBI Taxonomy" id="128206"/>
    <lineage>
        <taxon>Eukaryota</taxon>
        <taxon>Viridiplantae</taxon>
        <taxon>Streptophyta</taxon>
        <taxon>Embryophyta</taxon>
        <taxon>Bryophyta</taxon>
        <taxon>Sphagnophytina</taxon>
        <taxon>Sphagnopsida</taxon>
        <taxon>Sphagnales</taxon>
        <taxon>Sphagnaceae</taxon>
        <taxon>Sphagnum</taxon>
    </lineage>
</organism>
<dbReference type="Proteomes" id="UP001497444">
    <property type="component" value="Unassembled WGS sequence"/>
</dbReference>